<proteinExistence type="predicted"/>
<dbReference type="EnsemblMetazoa" id="GPPI028562-RA">
    <property type="protein sequence ID" value="GPPI028562-PA"/>
    <property type="gene ID" value="GPPI028562"/>
</dbReference>
<sequence>MERYTIEPGFVKSLPFDGTKSVVAVSDVGMEVLSIRVLLPSGASLNKAYSSESSGSGGVIVGYAAGLECGAIQGAKFSHRATSKDNKFEIVCNELAADRQVAIARDGGAGSVILSNSSGKPDDSQDADTDSVPLLTANER</sequence>
<dbReference type="VEuPathDB" id="VectorBase:GPPI028562"/>
<protein>
    <submittedName>
        <fullName evidence="2">Uncharacterized protein</fullName>
    </submittedName>
</protein>
<reference evidence="3" key="1">
    <citation type="submission" date="2015-01" db="EMBL/GenBank/DDBJ databases">
        <authorList>
            <person name="Aksoy S."/>
            <person name="Warren W."/>
            <person name="Wilson R.K."/>
        </authorList>
    </citation>
    <scope>NUCLEOTIDE SEQUENCE [LARGE SCALE GENOMIC DNA]</scope>
    <source>
        <strain evidence="3">IAEA</strain>
    </source>
</reference>
<organism evidence="2 3">
    <name type="scientific">Glossina palpalis gambiensis</name>
    <dbReference type="NCBI Taxonomy" id="67801"/>
    <lineage>
        <taxon>Eukaryota</taxon>
        <taxon>Metazoa</taxon>
        <taxon>Ecdysozoa</taxon>
        <taxon>Arthropoda</taxon>
        <taxon>Hexapoda</taxon>
        <taxon>Insecta</taxon>
        <taxon>Pterygota</taxon>
        <taxon>Neoptera</taxon>
        <taxon>Endopterygota</taxon>
        <taxon>Diptera</taxon>
        <taxon>Brachycera</taxon>
        <taxon>Muscomorpha</taxon>
        <taxon>Hippoboscoidea</taxon>
        <taxon>Glossinidae</taxon>
        <taxon>Glossina</taxon>
    </lineage>
</organism>
<dbReference type="Proteomes" id="UP000092460">
    <property type="component" value="Unassembled WGS sequence"/>
</dbReference>
<dbReference type="EMBL" id="JXJN01013615">
    <property type="status" value="NOT_ANNOTATED_CDS"/>
    <property type="molecule type" value="Genomic_DNA"/>
</dbReference>
<feature type="region of interest" description="Disordered" evidence="1">
    <location>
        <begin position="114"/>
        <end position="140"/>
    </location>
</feature>
<dbReference type="AlphaFoldDB" id="A0A1B0BFP3"/>
<reference evidence="2" key="2">
    <citation type="submission" date="2020-05" db="UniProtKB">
        <authorList>
            <consortium name="EnsemblMetazoa"/>
        </authorList>
    </citation>
    <scope>IDENTIFICATION</scope>
    <source>
        <strain evidence="2">IAEA</strain>
    </source>
</reference>
<dbReference type="STRING" id="67801.A0A1B0BFP3"/>
<accession>A0A1B0BFP3</accession>
<name>A0A1B0BFP3_9MUSC</name>
<evidence type="ECO:0000256" key="1">
    <source>
        <dbReference type="SAM" id="MobiDB-lite"/>
    </source>
</evidence>
<evidence type="ECO:0000313" key="2">
    <source>
        <dbReference type="EnsemblMetazoa" id="GPPI028562-PA"/>
    </source>
</evidence>
<evidence type="ECO:0000313" key="3">
    <source>
        <dbReference type="Proteomes" id="UP000092460"/>
    </source>
</evidence>
<keyword evidence="3" id="KW-1185">Reference proteome</keyword>